<dbReference type="GO" id="GO:0005634">
    <property type="term" value="C:nucleus"/>
    <property type="evidence" value="ECO:0007669"/>
    <property type="project" value="TreeGrafter"/>
</dbReference>
<dbReference type="Pfam" id="PF04082">
    <property type="entry name" value="Fungal_trans"/>
    <property type="match status" value="1"/>
</dbReference>
<organism evidence="8 9">
    <name type="scientific">Penicillium hetheringtonii</name>
    <dbReference type="NCBI Taxonomy" id="911720"/>
    <lineage>
        <taxon>Eukaryota</taxon>
        <taxon>Fungi</taxon>
        <taxon>Dikarya</taxon>
        <taxon>Ascomycota</taxon>
        <taxon>Pezizomycotina</taxon>
        <taxon>Eurotiomycetes</taxon>
        <taxon>Eurotiomycetidae</taxon>
        <taxon>Eurotiales</taxon>
        <taxon>Aspergillaceae</taxon>
        <taxon>Penicillium</taxon>
    </lineage>
</organism>
<keyword evidence="4" id="KW-0804">Transcription</keyword>
<dbReference type="CDD" id="cd12148">
    <property type="entry name" value="fungal_TF_MHR"/>
    <property type="match status" value="1"/>
</dbReference>
<feature type="domain" description="Zn(2)-C6 fungal-type" evidence="7">
    <location>
        <begin position="17"/>
        <end position="46"/>
    </location>
</feature>
<dbReference type="PROSITE" id="PS00463">
    <property type="entry name" value="ZN2_CY6_FUNGAL_1"/>
    <property type="match status" value="1"/>
</dbReference>
<evidence type="ECO:0000256" key="4">
    <source>
        <dbReference type="ARBA" id="ARBA00023163"/>
    </source>
</evidence>
<evidence type="ECO:0000256" key="5">
    <source>
        <dbReference type="ARBA" id="ARBA00023242"/>
    </source>
</evidence>
<keyword evidence="1" id="KW-0479">Metal-binding</keyword>
<feature type="non-terminal residue" evidence="8">
    <location>
        <position position="1"/>
    </location>
</feature>
<keyword evidence="2" id="KW-0805">Transcription regulation</keyword>
<dbReference type="Gene3D" id="4.10.240.10">
    <property type="entry name" value="Zn(2)-C6 fungal-type DNA-binding domain"/>
    <property type="match status" value="1"/>
</dbReference>
<feature type="region of interest" description="Disordered" evidence="6">
    <location>
        <begin position="75"/>
        <end position="135"/>
    </location>
</feature>
<evidence type="ECO:0000256" key="3">
    <source>
        <dbReference type="ARBA" id="ARBA00023125"/>
    </source>
</evidence>
<reference evidence="8 9" key="1">
    <citation type="journal article" date="2023" name="IMA Fungus">
        <title>Comparative genomic study of the Penicillium genus elucidates a diverse pangenome and 15 lateral gene transfer events.</title>
        <authorList>
            <person name="Petersen C."/>
            <person name="Sorensen T."/>
            <person name="Nielsen M.R."/>
            <person name="Sondergaard T.E."/>
            <person name="Sorensen J.L."/>
            <person name="Fitzpatrick D.A."/>
            <person name="Frisvad J.C."/>
            <person name="Nielsen K.L."/>
        </authorList>
    </citation>
    <scope>NUCLEOTIDE SEQUENCE [LARGE SCALE GENOMIC DNA]</scope>
    <source>
        <strain evidence="8 9">IBT 29057</strain>
    </source>
</reference>
<dbReference type="EMBL" id="JAQJAC010000002">
    <property type="protein sequence ID" value="KAJ5597170.1"/>
    <property type="molecule type" value="Genomic_DNA"/>
</dbReference>
<evidence type="ECO:0000313" key="8">
    <source>
        <dbReference type="EMBL" id="KAJ5597170.1"/>
    </source>
</evidence>
<feature type="compositionally biased region" description="Polar residues" evidence="6">
    <location>
        <begin position="186"/>
        <end position="207"/>
    </location>
</feature>
<dbReference type="InterPro" id="IPR036864">
    <property type="entry name" value="Zn2-C6_fun-type_DNA-bd_sf"/>
</dbReference>
<dbReference type="SMART" id="SM00066">
    <property type="entry name" value="GAL4"/>
    <property type="match status" value="1"/>
</dbReference>
<dbReference type="GO" id="GO:0000981">
    <property type="term" value="F:DNA-binding transcription factor activity, RNA polymerase II-specific"/>
    <property type="evidence" value="ECO:0007669"/>
    <property type="project" value="InterPro"/>
</dbReference>
<comment type="caution">
    <text evidence="8">The sequence shown here is derived from an EMBL/GenBank/DDBJ whole genome shotgun (WGS) entry which is preliminary data.</text>
</comment>
<feature type="region of interest" description="Disordered" evidence="6">
    <location>
        <begin position="180"/>
        <end position="207"/>
    </location>
</feature>
<dbReference type="GO" id="GO:0008270">
    <property type="term" value="F:zinc ion binding"/>
    <property type="evidence" value="ECO:0007669"/>
    <property type="project" value="InterPro"/>
</dbReference>
<dbReference type="InterPro" id="IPR001138">
    <property type="entry name" value="Zn2Cys6_DnaBD"/>
</dbReference>
<accession>A0AAD6DYR9</accession>
<keyword evidence="5" id="KW-0539">Nucleus</keyword>
<dbReference type="AlphaFoldDB" id="A0AAD6DYR9"/>
<evidence type="ECO:0000313" key="9">
    <source>
        <dbReference type="Proteomes" id="UP001216150"/>
    </source>
</evidence>
<dbReference type="SUPFAM" id="SSF57701">
    <property type="entry name" value="Zn2/Cys6 DNA-binding domain"/>
    <property type="match status" value="1"/>
</dbReference>
<evidence type="ECO:0000256" key="2">
    <source>
        <dbReference type="ARBA" id="ARBA00023015"/>
    </source>
</evidence>
<dbReference type="GO" id="GO:0006351">
    <property type="term" value="P:DNA-templated transcription"/>
    <property type="evidence" value="ECO:0007669"/>
    <property type="project" value="InterPro"/>
</dbReference>
<dbReference type="GO" id="GO:0000978">
    <property type="term" value="F:RNA polymerase II cis-regulatory region sequence-specific DNA binding"/>
    <property type="evidence" value="ECO:0007669"/>
    <property type="project" value="TreeGrafter"/>
</dbReference>
<dbReference type="Proteomes" id="UP001216150">
    <property type="component" value="Unassembled WGS sequence"/>
</dbReference>
<sequence length="605" mass="66976">MSPSAPQSNKRRRATLACQSCRHRKSRCSGDRPCALCRELEIECLYSEGAGPNNLTLRKSYILQLEQRLEKMEASIRQLQDHSSSAPIDGKASSEGPSRGSADPLKDVQDSSTASAAAPDPRGESTTEPLGEIDVSESSVDGMGALQFTDEENCGFFGPSSNIAFLRYISRAIAKTSPHKEPALVPSSSQRTCGTANGAKSQSTGRSGSVENINLSAAVNIYALPSEERTWSLIQQYFHKTGQLLPFIHEKSFCETYFQMKKERFRKVRRTWLGLLNIVLAIAASLSTKGDMSAEKRIQESDVYYQRANGLCDRDSKRNASLEMVQYLLILGQYLQGTQKSVQAWTAHGLAISAAYQLGLHSPDANRGFPPVERETRKRTWFGKLYVILYNVLESCYGANLGFEVSTSPIDAMSGILEGQRQLDEWRLQQLPSLGLKVCDSPLSLDDVEKMDTGSIIRHRFEVVLFVRYNNLRILVHRRCLESFLDPVQTQGDTLATSETRLLQQMGLSSVISCVESAMSIISVVHNMSAGSGWRPFNAALVIFGSLIVASKERDRNPSAWIMVSHSRPYIDTAAEALRQLDPGNPVVERCQEYLSQLSAILDPL</sequence>
<name>A0AAD6DYR9_9EURO</name>
<dbReference type="GO" id="GO:0000435">
    <property type="term" value="P:positive regulation of transcription from RNA polymerase II promoter by galactose"/>
    <property type="evidence" value="ECO:0007669"/>
    <property type="project" value="TreeGrafter"/>
</dbReference>
<evidence type="ECO:0000256" key="6">
    <source>
        <dbReference type="SAM" id="MobiDB-lite"/>
    </source>
</evidence>
<proteinExistence type="predicted"/>
<evidence type="ECO:0000259" key="7">
    <source>
        <dbReference type="PROSITE" id="PS50048"/>
    </source>
</evidence>
<evidence type="ECO:0000256" key="1">
    <source>
        <dbReference type="ARBA" id="ARBA00022723"/>
    </source>
</evidence>
<feature type="compositionally biased region" description="Polar residues" evidence="6">
    <location>
        <begin position="77"/>
        <end position="86"/>
    </location>
</feature>
<dbReference type="PANTHER" id="PTHR47424">
    <property type="entry name" value="REGULATORY PROTEIN GAL4"/>
    <property type="match status" value="1"/>
</dbReference>
<dbReference type="PROSITE" id="PS50048">
    <property type="entry name" value="ZN2_CY6_FUNGAL_2"/>
    <property type="match status" value="1"/>
</dbReference>
<dbReference type="PANTHER" id="PTHR47424:SF3">
    <property type="entry name" value="REGULATORY PROTEIN GAL4"/>
    <property type="match status" value="1"/>
</dbReference>
<keyword evidence="3" id="KW-0238">DNA-binding</keyword>
<keyword evidence="9" id="KW-1185">Reference proteome</keyword>
<dbReference type="InterPro" id="IPR007219">
    <property type="entry name" value="XnlR_reg_dom"/>
</dbReference>
<dbReference type="Pfam" id="PF00172">
    <property type="entry name" value="Zn_clus"/>
    <property type="match status" value="1"/>
</dbReference>
<protein>
    <recommendedName>
        <fullName evidence="7">Zn(2)-C6 fungal-type domain-containing protein</fullName>
    </recommendedName>
</protein>
<dbReference type="CDD" id="cd00067">
    <property type="entry name" value="GAL4"/>
    <property type="match status" value="1"/>
</dbReference>
<dbReference type="InterPro" id="IPR051127">
    <property type="entry name" value="Fungal_SecMet_Regulators"/>
</dbReference>
<gene>
    <name evidence="8" type="ORF">N7450_003628</name>
</gene>